<sequence length="61" mass="6165">MNGDKGAGGAAGRVQWSGAEILAPEGGEAPFSVRRSATSMLPQAAPIGRVAERGRAIDDEA</sequence>
<accession>A0A6J4IW05</accession>
<organism evidence="1">
    <name type="scientific">uncultured Chloroflexia bacterium</name>
    <dbReference type="NCBI Taxonomy" id="1672391"/>
    <lineage>
        <taxon>Bacteria</taxon>
        <taxon>Bacillati</taxon>
        <taxon>Chloroflexota</taxon>
        <taxon>Chloroflexia</taxon>
        <taxon>environmental samples</taxon>
    </lineage>
</organism>
<evidence type="ECO:0000313" key="1">
    <source>
        <dbReference type="EMBL" id="CAA9261509.1"/>
    </source>
</evidence>
<protein>
    <submittedName>
        <fullName evidence="1">Uncharacterized protein</fullName>
    </submittedName>
</protein>
<dbReference type="EMBL" id="CADCTK010000538">
    <property type="protein sequence ID" value="CAA9261509.1"/>
    <property type="molecule type" value="Genomic_DNA"/>
</dbReference>
<name>A0A6J4IW05_9CHLR</name>
<proteinExistence type="predicted"/>
<gene>
    <name evidence="1" type="ORF">AVDCRST_MAG26-2350</name>
</gene>
<dbReference type="AlphaFoldDB" id="A0A6J4IW05"/>
<reference evidence="1" key="1">
    <citation type="submission" date="2020-02" db="EMBL/GenBank/DDBJ databases">
        <authorList>
            <person name="Meier V. D."/>
        </authorList>
    </citation>
    <scope>NUCLEOTIDE SEQUENCE</scope>
    <source>
        <strain evidence="1">AVDCRST_MAG26</strain>
    </source>
</reference>